<evidence type="ECO:0000313" key="3">
    <source>
        <dbReference type="Proteomes" id="UP000770661"/>
    </source>
</evidence>
<proteinExistence type="predicted"/>
<gene>
    <name evidence="2" type="ORF">GWK47_051856</name>
</gene>
<dbReference type="AlphaFoldDB" id="A0A8J4Y0J0"/>
<evidence type="ECO:0000256" key="1">
    <source>
        <dbReference type="SAM" id="MobiDB-lite"/>
    </source>
</evidence>
<evidence type="ECO:0000313" key="2">
    <source>
        <dbReference type="EMBL" id="KAG0718750.1"/>
    </source>
</evidence>
<keyword evidence="3" id="KW-1185">Reference proteome</keyword>
<organism evidence="2 3">
    <name type="scientific">Chionoecetes opilio</name>
    <name type="common">Atlantic snow crab</name>
    <name type="synonym">Cancer opilio</name>
    <dbReference type="NCBI Taxonomy" id="41210"/>
    <lineage>
        <taxon>Eukaryota</taxon>
        <taxon>Metazoa</taxon>
        <taxon>Ecdysozoa</taxon>
        <taxon>Arthropoda</taxon>
        <taxon>Crustacea</taxon>
        <taxon>Multicrustacea</taxon>
        <taxon>Malacostraca</taxon>
        <taxon>Eumalacostraca</taxon>
        <taxon>Eucarida</taxon>
        <taxon>Decapoda</taxon>
        <taxon>Pleocyemata</taxon>
        <taxon>Brachyura</taxon>
        <taxon>Eubrachyura</taxon>
        <taxon>Majoidea</taxon>
        <taxon>Majidae</taxon>
        <taxon>Chionoecetes</taxon>
    </lineage>
</organism>
<accession>A0A8J4Y0J0</accession>
<feature type="region of interest" description="Disordered" evidence="1">
    <location>
        <begin position="86"/>
        <end position="127"/>
    </location>
</feature>
<dbReference type="EMBL" id="JACEEZ010015562">
    <property type="protein sequence ID" value="KAG0718750.1"/>
    <property type="molecule type" value="Genomic_DNA"/>
</dbReference>
<protein>
    <submittedName>
        <fullName evidence="2">Uncharacterized protein</fullName>
    </submittedName>
</protein>
<sequence length="146" mass="15682">MTSRTSQEGKLRVMCATSSYEPNSLKKFRAREIARAQPAPSIMFRGNVCISGVESFVKGWQGGDSRDNHNIRSGQGEDIYDQFAKARPADCGGPGPTRPRTSRSTRQPLQASCSPWGGFGPGDCGPDARRETGHSICFAASVLGSD</sequence>
<comment type="caution">
    <text evidence="2">The sequence shown here is derived from an EMBL/GenBank/DDBJ whole genome shotgun (WGS) entry which is preliminary data.</text>
</comment>
<dbReference type="Proteomes" id="UP000770661">
    <property type="component" value="Unassembled WGS sequence"/>
</dbReference>
<name>A0A8J4Y0J0_CHIOP</name>
<reference evidence="2" key="1">
    <citation type="submission" date="2020-07" db="EMBL/GenBank/DDBJ databases">
        <title>The High-quality genome of the commercially important snow crab, Chionoecetes opilio.</title>
        <authorList>
            <person name="Jeong J.-H."/>
            <person name="Ryu S."/>
        </authorList>
    </citation>
    <scope>NUCLEOTIDE SEQUENCE</scope>
    <source>
        <strain evidence="2">MADBK_172401_WGS</strain>
        <tissue evidence="2">Digestive gland</tissue>
    </source>
</reference>